<evidence type="ECO:0000256" key="3">
    <source>
        <dbReference type="ARBA" id="ARBA00022692"/>
    </source>
</evidence>
<evidence type="ECO:0000256" key="8">
    <source>
        <dbReference type="SAM" id="Phobius"/>
    </source>
</evidence>
<dbReference type="Proteomes" id="UP000235965">
    <property type="component" value="Unassembled WGS sequence"/>
</dbReference>
<dbReference type="SUPFAM" id="SSF53850">
    <property type="entry name" value="Periplasmic binding protein-like II"/>
    <property type="match status" value="1"/>
</dbReference>
<keyword evidence="6" id="KW-0675">Receptor</keyword>
<keyword evidence="4 8" id="KW-1133">Transmembrane helix</keyword>
<evidence type="ECO:0000313" key="9">
    <source>
        <dbReference type="EMBL" id="PNF15065.1"/>
    </source>
</evidence>
<feature type="transmembrane region" description="Helical" evidence="8">
    <location>
        <begin position="290"/>
        <end position="307"/>
    </location>
</feature>
<keyword evidence="7" id="KW-0325">Glycoprotein</keyword>
<dbReference type="PANTHER" id="PTHR42643">
    <property type="entry name" value="IONOTROPIC RECEPTOR 20A-RELATED"/>
    <property type="match status" value="1"/>
</dbReference>
<protein>
    <recommendedName>
        <fullName evidence="11">Ionotropic glutamate receptor C-terminal domain-containing protein</fullName>
    </recommendedName>
</protein>
<name>A0A2J7PFF8_9NEOP</name>
<evidence type="ECO:0000256" key="6">
    <source>
        <dbReference type="ARBA" id="ARBA00023170"/>
    </source>
</evidence>
<dbReference type="GO" id="GO:0005886">
    <property type="term" value="C:plasma membrane"/>
    <property type="evidence" value="ECO:0007669"/>
    <property type="project" value="UniProtKB-SubCell"/>
</dbReference>
<feature type="transmembrane region" description="Helical" evidence="8">
    <location>
        <begin position="552"/>
        <end position="574"/>
    </location>
</feature>
<evidence type="ECO:0000256" key="1">
    <source>
        <dbReference type="ARBA" id="ARBA00004651"/>
    </source>
</evidence>
<dbReference type="STRING" id="105785.A0A2J7PFF8"/>
<gene>
    <name evidence="9" type="ORF">B7P43_G16535</name>
</gene>
<dbReference type="Gene3D" id="1.10.287.70">
    <property type="match status" value="1"/>
</dbReference>
<keyword evidence="3 8" id="KW-0812">Transmembrane</keyword>
<feature type="transmembrane region" description="Helical" evidence="8">
    <location>
        <begin position="354"/>
        <end position="370"/>
    </location>
</feature>
<evidence type="ECO:0000256" key="2">
    <source>
        <dbReference type="ARBA" id="ARBA00022475"/>
    </source>
</evidence>
<dbReference type="FunCoup" id="A0A2J7PFF8">
    <property type="interactions" value="87"/>
</dbReference>
<dbReference type="AlphaFoldDB" id="A0A2J7PFF8"/>
<dbReference type="InParanoid" id="A0A2J7PFF8"/>
<proteinExistence type="predicted"/>
<dbReference type="InterPro" id="IPR052192">
    <property type="entry name" value="Insect_Ionotropic_Sensory_Rcpt"/>
</dbReference>
<organism evidence="9 10">
    <name type="scientific">Cryptotermes secundus</name>
    <dbReference type="NCBI Taxonomy" id="105785"/>
    <lineage>
        <taxon>Eukaryota</taxon>
        <taxon>Metazoa</taxon>
        <taxon>Ecdysozoa</taxon>
        <taxon>Arthropoda</taxon>
        <taxon>Hexapoda</taxon>
        <taxon>Insecta</taxon>
        <taxon>Pterygota</taxon>
        <taxon>Neoptera</taxon>
        <taxon>Polyneoptera</taxon>
        <taxon>Dictyoptera</taxon>
        <taxon>Blattodea</taxon>
        <taxon>Blattoidea</taxon>
        <taxon>Termitoidae</taxon>
        <taxon>Kalotermitidae</taxon>
        <taxon>Cryptotermitinae</taxon>
        <taxon>Cryptotermes</taxon>
    </lineage>
</organism>
<evidence type="ECO:0000256" key="5">
    <source>
        <dbReference type="ARBA" id="ARBA00023136"/>
    </source>
</evidence>
<dbReference type="OrthoDB" id="8050636at2759"/>
<accession>A0A2J7PFF8</accession>
<keyword evidence="10" id="KW-1185">Reference proteome</keyword>
<comment type="subcellular location">
    <subcellularLocation>
        <location evidence="1">Cell membrane</location>
        <topology evidence="1">Multi-pass membrane protein</topology>
    </subcellularLocation>
</comment>
<keyword evidence="5 8" id="KW-0472">Membrane</keyword>
<evidence type="ECO:0008006" key="11">
    <source>
        <dbReference type="Google" id="ProtNLM"/>
    </source>
</evidence>
<keyword evidence="2" id="KW-1003">Cell membrane</keyword>
<dbReference type="PANTHER" id="PTHR42643:SF30">
    <property type="entry name" value="IONOTROPIC RECEPTOR 40A-RELATED"/>
    <property type="match status" value="1"/>
</dbReference>
<reference evidence="9 10" key="1">
    <citation type="submission" date="2017-12" db="EMBL/GenBank/DDBJ databases">
        <title>Hemimetabolous genomes reveal molecular basis of termite eusociality.</title>
        <authorList>
            <person name="Harrison M.C."/>
            <person name="Jongepier E."/>
            <person name="Robertson H.M."/>
            <person name="Arning N."/>
            <person name="Bitard-Feildel T."/>
            <person name="Chao H."/>
            <person name="Childers C.P."/>
            <person name="Dinh H."/>
            <person name="Doddapaneni H."/>
            <person name="Dugan S."/>
            <person name="Gowin J."/>
            <person name="Greiner C."/>
            <person name="Han Y."/>
            <person name="Hu H."/>
            <person name="Hughes D.S.T."/>
            <person name="Huylmans A.-K."/>
            <person name="Kemena C."/>
            <person name="Kremer L.P.M."/>
            <person name="Lee S.L."/>
            <person name="Lopez-Ezquerra A."/>
            <person name="Mallet L."/>
            <person name="Monroy-Kuhn J.M."/>
            <person name="Moser A."/>
            <person name="Murali S.C."/>
            <person name="Muzny D.M."/>
            <person name="Otani S."/>
            <person name="Piulachs M.-D."/>
            <person name="Poelchau M."/>
            <person name="Qu J."/>
            <person name="Schaub F."/>
            <person name="Wada-Katsumata A."/>
            <person name="Worley K.C."/>
            <person name="Xie Q."/>
            <person name="Ylla G."/>
            <person name="Poulsen M."/>
            <person name="Gibbs R.A."/>
            <person name="Schal C."/>
            <person name="Richards S."/>
            <person name="Belles X."/>
            <person name="Korb J."/>
            <person name="Bornberg-Bauer E."/>
        </authorList>
    </citation>
    <scope>NUCLEOTIDE SEQUENCE [LARGE SCALE GENOMIC DNA]</scope>
    <source>
        <tissue evidence="9">Whole body</tissue>
    </source>
</reference>
<evidence type="ECO:0000256" key="4">
    <source>
        <dbReference type="ARBA" id="ARBA00022989"/>
    </source>
</evidence>
<evidence type="ECO:0000256" key="7">
    <source>
        <dbReference type="ARBA" id="ARBA00023180"/>
    </source>
</evidence>
<comment type="caution">
    <text evidence="9">The sequence shown here is derived from an EMBL/GenBank/DDBJ whole genome shotgun (WGS) entry which is preliminary data.</text>
</comment>
<sequence>MNEDTKWPIEVSCLDFLIIQEFEEANVKHHSYVMFTWPEGDAVQNLRDQLNQTWKRQSWNPRANFFVVVSGHQTQRSSFLAQQIAEMMWKYYMIMNVVILISEEQNIRRPEIAALPLFTWIPYKDKKCSEIDVFLIDLWLLEGGGRFRDKALLFPIKVPKNFFQCPVRVSVPSLIPFAMLKEKFTDEENCTTYSYVGYEVENFKLVAEALNLSILYGEVPPGRIPETHKKGIDDVVEGFSDLAFGGYPLHLFLANMLDPTIPYLKEYLKWYVPCGNPVPRSEKVANIFKTHMWLAIFFVFMLAAVVMRQLSKRSELFDFESRGFRDVSGCFYNVWAVSMGVPVSDMPRNSTTRFVFLCLVWYCFVLRTLFQTCFTSILVNPGIIDQIRTIEELYQSDLVYFRNDEMDTLVQFTVPDYHSGIRLQKEECGNWSACMTEYLNSQRGAAVSFGVFTEYAVLLSVPAGSEEPQLCTLREDIYRLDYTMYFRKGSPLLGPFNKVIRRIMESGLILKSTNDFKETFRYINWSSGLKLPNLITKTDDGYTVFSLYHLTIIFRVLALGCVMSCVVFVGELLYCKVFK</sequence>
<evidence type="ECO:0000313" key="10">
    <source>
        <dbReference type="Proteomes" id="UP000235965"/>
    </source>
</evidence>
<dbReference type="EMBL" id="NEVH01025660">
    <property type="protein sequence ID" value="PNF15065.1"/>
    <property type="molecule type" value="Genomic_DNA"/>
</dbReference>